<dbReference type="Pfam" id="PF18203">
    <property type="entry name" value="IPTL-CTERM"/>
    <property type="match status" value="1"/>
</dbReference>
<sequence>MQMRLNRGLAWVAGALMLAATSTAVLAEGSRSLYPLNYEAIDGGNNGRANLDLTDPNSRYLGVVARRTFVYVYARQNEYILLGSRNRTANGVGAINVYQPQSFGTRGNETIPATADFTCSSGTTGLIANRSEELAGPQAVAGGGVAGGFVPCVYQAPVDGVYGVLFSPSNTGGGPDGSVSTPAVSNTTVSAWDVTVRSSDTTSTVDLNGRVFTYAWTAFTGGNGPARRLYSDLFYATSDGYRYRQTLTGLDLNGGTFFANARGFVDSGDPLYKNIRGTNQPVSTGIPAGVSADPPQYPIFFSNIAPGNVEAERTLTALGIPLTPKPPQVNSFSFRYPPVNSSTSYVGQGGVFRFYVTDTLSFQIVISRDGTDWDPATPTNRVLTGTSGTGEYSVVWDGKDNAGNNFPAGSNYQFRITGRNGEVHFPFVDAEANIFGGPTVTKLNGNVTDSLIYYDDRGYVTRGGTAVGTLNGHICGNATYDNTNPVQALQGVDSSARVYDNGTGPNTAYARSWRQIGNPNSDCASATQGFGDTKALNLWTYQTTTPQSNTLSIVDNADVRATVSAPVSTPAGGTVNVAVGFANVGSQTATATVFTVQLPTGLGDVSCTGATCSYNATTGAVSISGLPGSLSPGQEVNIGLRYTAPATGSVATQATVTTTSSQGANLAPDTASATTLVGGTTSADVLVSLAAPATAVQGGTVAVPVQFANVGASAAPITSYGLQLPAGLSGVGCSGSGITCTYDAGTGTVTVNGAPATLTAGQSLGFTLSYTAPAAGSTVTVNGSVATSATETNTANNTAQSATTTSSTATAPDVLATLSAPVTAAPGSLVEVPVRFSNAGDVTAAGMGYNLTLPTGLTGVSCAAPVSCTYTAGTGAVAVTGLPASLAAGAWANLTLRYTSPAQGVVNVNATVSTTTAGETNTTNNSASGHTTVVTGAAGADVTVTVSPPATVAPGAAVAVSVTVSNLGPLDAQGVGYTLTLPPGLTGVSCSGGATCAYNNSTGAVTVTGLPATLTAGQSQPFTLLYTAPGNGQVAVQASVSSTSLDTNTGNNTAQGTTTVASAGVQADVTTSVAPPSTALAGTTVQVPLQFSNVGGASASNLGYTVQLTGSPTGVAVTYNSVACTYNGGTGAITGCGLPSTLTPGQALNLVLSYTAPASGNVGVTSNVSTTSGESNITNNSATASTAIGLVDMAVNLAGLPTSGSVGTPYSGFFTCTNNGNQTAAGGQCSAAGLPTGVGVTGCTISPGNTAWTAGSAVPAGQTVRCTVAGTPSAAGSFGSSGTTGATGDANAGNNTANLTVTIAVAGALHTAAIPTLGQWSLILLSALVALAGLARTRQGRSLG</sequence>
<dbReference type="PANTHER" id="PTHR34819:SF5">
    <property type="entry name" value="CONSERVED REPEAT DOMAIN PROTEIN"/>
    <property type="match status" value="1"/>
</dbReference>
<dbReference type="EMBL" id="BAABEX010000031">
    <property type="protein sequence ID" value="GAA4430201.1"/>
    <property type="molecule type" value="Genomic_DNA"/>
</dbReference>
<dbReference type="InterPro" id="IPR025965">
    <property type="entry name" value="FlgD/Vpr_Ig-like"/>
</dbReference>
<evidence type="ECO:0000313" key="5">
    <source>
        <dbReference type="EMBL" id="GAA4430201.1"/>
    </source>
</evidence>
<evidence type="ECO:0000313" key="6">
    <source>
        <dbReference type="Proteomes" id="UP001501788"/>
    </source>
</evidence>
<dbReference type="NCBIfam" id="TIGR04174">
    <property type="entry name" value="IPTL_CTERM"/>
    <property type="match status" value="1"/>
</dbReference>
<accession>A0ABP8LL22</accession>
<feature type="domain" description="IPTL-CTERM protein sorting" evidence="4">
    <location>
        <begin position="1312"/>
        <end position="1338"/>
    </location>
</feature>
<comment type="caution">
    <text evidence="5">The sequence shown here is derived from an EMBL/GenBank/DDBJ whole genome shotgun (WGS) entry which is preliminary data.</text>
</comment>
<evidence type="ECO:0000259" key="4">
    <source>
        <dbReference type="Pfam" id="PF18203"/>
    </source>
</evidence>
<organism evidence="5 6">
    <name type="scientific">Acidovorax lacteus</name>
    <dbReference type="NCBI Taxonomy" id="1924988"/>
    <lineage>
        <taxon>Bacteria</taxon>
        <taxon>Pseudomonadati</taxon>
        <taxon>Pseudomonadota</taxon>
        <taxon>Betaproteobacteria</taxon>
        <taxon>Burkholderiales</taxon>
        <taxon>Comamonadaceae</taxon>
        <taxon>Acidovorax</taxon>
    </lineage>
</organism>
<dbReference type="InterPro" id="IPR026442">
    <property type="entry name" value="IPTL_CTERM"/>
</dbReference>
<feature type="domain" description="DUF11" evidence="2">
    <location>
        <begin position="561"/>
        <end position="674"/>
    </location>
</feature>
<dbReference type="Pfam" id="PF01345">
    <property type="entry name" value="DUF11"/>
    <property type="match status" value="3"/>
</dbReference>
<name>A0ABP8LL22_9BURK</name>
<keyword evidence="6" id="KW-1185">Reference proteome</keyword>
<dbReference type="PANTHER" id="PTHR34819">
    <property type="entry name" value="LARGE CYSTEINE-RICH PERIPLASMIC PROTEIN OMCB"/>
    <property type="match status" value="1"/>
</dbReference>
<dbReference type="Proteomes" id="UP001501788">
    <property type="component" value="Unassembled WGS sequence"/>
</dbReference>
<dbReference type="InterPro" id="IPR001434">
    <property type="entry name" value="OmcB-like_DUF11"/>
</dbReference>
<protein>
    <recommendedName>
        <fullName evidence="7">IPTL-CTERM sorting domain-containing protein</fullName>
    </recommendedName>
</protein>
<dbReference type="InterPro" id="IPR013783">
    <property type="entry name" value="Ig-like_fold"/>
</dbReference>
<feature type="domain" description="DUF11" evidence="2">
    <location>
        <begin position="942"/>
        <end position="1057"/>
    </location>
</feature>
<keyword evidence="1" id="KW-0732">Signal</keyword>
<proteinExistence type="predicted"/>
<evidence type="ECO:0008006" key="7">
    <source>
        <dbReference type="Google" id="ProtNLM"/>
    </source>
</evidence>
<gene>
    <name evidence="5" type="ORF">GCM10023090_31250</name>
</gene>
<dbReference type="Gene3D" id="2.60.40.10">
    <property type="entry name" value="Immunoglobulins"/>
    <property type="match status" value="3"/>
</dbReference>
<feature type="domain" description="FlgD/Vpr Ig-like" evidence="3">
    <location>
        <begin position="384"/>
        <end position="421"/>
    </location>
</feature>
<feature type="signal peptide" evidence="1">
    <location>
        <begin position="1"/>
        <end position="27"/>
    </location>
</feature>
<dbReference type="Pfam" id="PF13860">
    <property type="entry name" value="FlgD_ig"/>
    <property type="match status" value="1"/>
</dbReference>
<feature type="domain" description="DUF11" evidence="2">
    <location>
        <begin position="823"/>
        <end position="928"/>
    </location>
</feature>
<evidence type="ECO:0000259" key="2">
    <source>
        <dbReference type="Pfam" id="PF01345"/>
    </source>
</evidence>
<evidence type="ECO:0000256" key="1">
    <source>
        <dbReference type="SAM" id="SignalP"/>
    </source>
</evidence>
<reference evidence="6" key="1">
    <citation type="journal article" date="2019" name="Int. J. Syst. Evol. Microbiol.">
        <title>The Global Catalogue of Microorganisms (GCM) 10K type strain sequencing project: providing services to taxonomists for standard genome sequencing and annotation.</title>
        <authorList>
            <consortium name="The Broad Institute Genomics Platform"/>
            <consortium name="The Broad Institute Genome Sequencing Center for Infectious Disease"/>
            <person name="Wu L."/>
            <person name="Ma J."/>
        </authorList>
    </citation>
    <scope>NUCLEOTIDE SEQUENCE [LARGE SCALE GENOMIC DNA]</scope>
    <source>
        <strain evidence="6">JCM 31890</strain>
    </source>
</reference>
<evidence type="ECO:0000259" key="3">
    <source>
        <dbReference type="Pfam" id="PF13860"/>
    </source>
</evidence>
<dbReference type="InterPro" id="IPR051172">
    <property type="entry name" value="Chlamydia_OmcB"/>
</dbReference>
<dbReference type="Gene3D" id="2.60.40.4070">
    <property type="match status" value="1"/>
</dbReference>
<feature type="chain" id="PRO_5045982222" description="IPTL-CTERM sorting domain-containing protein" evidence="1">
    <location>
        <begin position="28"/>
        <end position="1344"/>
    </location>
</feature>